<evidence type="ECO:0000313" key="1">
    <source>
        <dbReference type="EMBL" id="SDS29086.1"/>
    </source>
</evidence>
<dbReference type="AlphaFoldDB" id="A0A1H1R0H7"/>
<accession>A0A1H1R0H7</accession>
<keyword evidence="2" id="KW-1185">Reference proteome</keyword>
<dbReference type="GO" id="GO:0019748">
    <property type="term" value="P:secondary metabolic process"/>
    <property type="evidence" value="ECO:0007669"/>
    <property type="project" value="InterPro"/>
</dbReference>
<sequence length="309" mass="32777">MSGVRAVRLQPLTRARVASLGAEGRAWQDALPAVLTALAEQWSLTLGRPVPGGSSSYVVAVRTADGADAVVKVALPDPALDAQAATLRRADGRGYARLLAHDPARQALLLEALGPSLAQSALTPADQLRLLADTLAEAWLPPAGHPDPPLDKAGNLHDLVARSWAQQGAPADEAVLATALEYARRRSDVAPAELVVVHGDPHPANLLRVTTPRAGAASGWCFVDPDGFVADRAYDLGVALRDWSAHLDGPGARRRLEGWCQVLADRSGVDATRIWEWGFLERVSTGLHVRSFGAERAAEPFLRTAALLV</sequence>
<reference evidence="1 2" key="1">
    <citation type="submission" date="2016-10" db="EMBL/GenBank/DDBJ databases">
        <authorList>
            <person name="de Groot N.N."/>
        </authorList>
    </citation>
    <scope>NUCLEOTIDE SEQUENCE [LARGE SCALE GENOMIC DNA]</scope>
    <source>
        <strain evidence="1 2">DSM 21741</strain>
    </source>
</reference>
<dbReference type="Proteomes" id="UP000199092">
    <property type="component" value="Chromosome I"/>
</dbReference>
<dbReference type="GO" id="GO:0016773">
    <property type="term" value="F:phosphotransferase activity, alcohol group as acceptor"/>
    <property type="evidence" value="ECO:0007669"/>
    <property type="project" value="InterPro"/>
</dbReference>
<dbReference type="SUPFAM" id="SSF56112">
    <property type="entry name" value="Protein kinase-like (PK-like)"/>
    <property type="match status" value="1"/>
</dbReference>
<keyword evidence="1" id="KW-0808">Transferase</keyword>
<proteinExistence type="predicted"/>
<dbReference type="InterPro" id="IPR006748">
    <property type="entry name" value="NH2Glyco/OHUrea_AB-resist_kin"/>
</dbReference>
<evidence type="ECO:0000313" key="2">
    <source>
        <dbReference type="Proteomes" id="UP000199092"/>
    </source>
</evidence>
<keyword evidence="1" id="KW-0418">Kinase</keyword>
<dbReference type="OrthoDB" id="3638028at2"/>
<dbReference type="Gene3D" id="3.90.1200.10">
    <property type="match status" value="1"/>
</dbReference>
<name>A0A1H1R0H7_9ACTN</name>
<dbReference type="RefSeq" id="WP_091411526.1">
    <property type="nucleotide sequence ID" value="NZ_LT629749.1"/>
</dbReference>
<gene>
    <name evidence="1" type="ORF">SAMN04488543_1447</name>
</gene>
<protein>
    <submittedName>
        <fullName evidence="1">Streptomycin 6-kinase</fullName>
    </submittedName>
</protein>
<organism evidence="1 2">
    <name type="scientific">Friedmanniella luteola</name>
    <dbReference type="NCBI Taxonomy" id="546871"/>
    <lineage>
        <taxon>Bacteria</taxon>
        <taxon>Bacillati</taxon>
        <taxon>Actinomycetota</taxon>
        <taxon>Actinomycetes</taxon>
        <taxon>Propionibacteriales</taxon>
        <taxon>Nocardioidaceae</taxon>
        <taxon>Friedmanniella</taxon>
    </lineage>
</organism>
<dbReference type="Pfam" id="PF04655">
    <property type="entry name" value="APH_6_hur"/>
    <property type="match status" value="1"/>
</dbReference>
<dbReference type="STRING" id="546871.SAMN04488543_1447"/>
<dbReference type="GO" id="GO:0016301">
    <property type="term" value="F:kinase activity"/>
    <property type="evidence" value="ECO:0007669"/>
    <property type="project" value="UniProtKB-KW"/>
</dbReference>
<dbReference type="InterPro" id="IPR011009">
    <property type="entry name" value="Kinase-like_dom_sf"/>
</dbReference>
<dbReference type="EMBL" id="LT629749">
    <property type="protein sequence ID" value="SDS29086.1"/>
    <property type="molecule type" value="Genomic_DNA"/>
</dbReference>